<gene>
    <name evidence="1" type="ORF">F8163_07975</name>
</gene>
<name>A0A7V7V5J5_9BACI</name>
<accession>A0A7V7V5J5</accession>
<dbReference type="SUPFAM" id="SSF54506">
    <property type="entry name" value="Diaminopimelate epimerase-like"/>
    <property type="match status" value="2"/>
</dbReference>
<dbReference type="Gene3D" id="3.10.310.10">
    <property type="entry name" value="Diaminopimelate Epimerase, Chain A, domain 1"/>
    <property type="match status" value="2"/>
</dbReference>
<sequence length="277" mass="30759">MIQEIDFIKCNPTQNMTILVNTNHPVTEHKMIATKIMSYDNVYAEQVGFIEESTRYEADAHLQMAGGEFCGNACMALAAFIASKKVPQHSNLTEVLLEVSGTDELIVCQVRRELEEYYCRITMPIPKEIEQKTIKHEGNDLDIVMVNYHDSIQIVIEVEAISEAMRKKAQTLAKSLALTLDTKLIGILLYKSNSNELEPLIYVPHLNSMVWERGCGSGTASLGAYLAWKNQEEVVAHVKQPGGTITVFAKCHKEEVTSLKIEGGVGIVAQGKAFITV</sequence>
<evidence type="ECO:0000313" key="2">
    <source>
        <dbReference type="Proteomes" id="UP000470409"/>
    </source>
</evidence>
<reference evidence="1 2" key="1">
    <citation type="submission" date="2019-10" db="EMBL/GenBank/DDBJ databases">
        <title>Bacillus from the desert of Cuatro Cinegas, Coahuila.</title>
        <authorList>
            <person name="Olmedo-Alvarez G."/>
            <person name="Saldana S."/>
            <person name="Barcelo D."/>
        </authorList>
    </citation>
    <scope>NUCLEOTIDE SEQUENCE [LARGE SCALE GENOMIC DNA]</scope>
    <source>
        <strain evidence="1 2">CH155b_5T</strain>
    </source>
</reference>
<dbReference type="AlphaFoldDB" id="A0A7V7V5J5"/>
<dbReference type="EMBL" id="WBPG01000010">
    <property type="protein sequence ID" value="KAB2443921.1"/>
    <property type="molecule type" value="Genomic_DNA"/>
</dbReference>
<dbReference type="Pfam" id="PF26317">
    <property type="entry name" value="CntK_N"/>
    <property type="match status" value="1"/>
</dbReference>
<dbReference type="InterPro" id="IPR058944">
    <property type="entry name" value="CntK-like"/>
</dbReference>
<proteinExistence type="predicted"/>
<organism evidence="1 2">
    <name type="scientific">Bacillus luti</name>
    <dbReference type="NCBI Taxonomy" id="2026191"/>
    <lineage>
        <taxon>Bacteria</taxon>
        <taxon>Bacillati</taxon>
        <taxon>Bacillota</taxon>
        <taxon>Bacilli</taxon>
        <taxon>Bacillales</taxon>
        <taxon>Bacillaceae</taxon>
        <taxon>Bacillus</taxon>
        <taxon>Bacillus cereus group</taxon>
    </lineage>
</organism>
<evidence type="ECO:0000313" key="1">
    <source>
        <dbReference type="EMBL" id="KAB2443921.1"/>
    </source>
</evidence>
<protein>
    <submittedName>
        <fullName evidence="1">Diaminopimelate epimerase</fullName>
    </submittedName>
</protein>
<comment type="caution">
    <text evidence="1">The sequence shown here is derived from an EMBL/GenBank/DDBJ whole genome shotgun (WGS) entry which is preliminary data.</text>
</comment>
<dbReference type="RefSeq" id="WP_151625174.1">
    <property type="nucleotide sequence ID" value="NZ_WBPG01000010.1"/>
</dbReference>
<dbReference type="Proteomes" id="UP000470409">
    <property type="component" value="Unassembled WGS sequence"/>
</dbReference>